<dbReference type="AlphaFoldDB" id="A0A183FVL9"/>
<proteinExistence type="predicted"/>
<protein>
    <submittedName>
        <fullName evidence="3">RGS domain-containing protein</fullName>
    </submittedName>
</protein>
<reference evidence="3" key="1">
    <citation type="submission" date="2019-09" db="UniProtKB">
        <authorList>
            <consortium name="WormBaseParasite"/>
        </authorList>
    </citation>
    <scope>IDENTIFICATION</scope>
</reference>
<dbReference type="InterPro" id="IPR050879">
    <property type="entry name" value="Acyltransferase_3"/>
</dbReference>
<sequence>LSGFLVTMILRRSKTLNLNSLIVFYYRRIKRIIPLYLLCIGGTTVAIHLILPTSYRKLNLKYARQAFLLTTNMKHSNGMEMDYQIMVCCFEFLQHEKGVTRIDPIRHLQLITCMFSEYIKHGVKCSDMPGIPRECAVHNAYRVGPIDRSITAGRRDEPAAHKRVGEQMSRILKALCDGMLETSLLPKLLRPHLTF</sequence>
<feature type="transmembrane region" description="Helical" evidence="1">
    <location>
        <begin position="33"/>
        <end position="51"/>
    </location>
</feature>
<accession>A0A183FVL9</accession>
<dbReference type="Proteomes" id="UP000050761">
    <property type="component" value="Unassembled WGS sequence"/>
</dbReference>
<dbReference type="GO" id="GO:0000271">
    <property type="term" value="P:polysaccharide biosynthetic process"/>
    <property type="evidence" value="ECO:0007669"/>
    <property type="project" value="TreeGrafter"/>
</dbReference>
<evidence type="ECO:0000313" key="3">
    <source>
        <dbReference type="WBParaSite" id="HPBE_0001238501-mRNA-1"/>
    </source>
</evidence>
<evidence type="ECO:0000256" key="1">
    <source>
        <dbReference type="SAM" id="Phobius"/>
    </source>
</evidence>
<organism evidence="2 3">
    <name type="scientific">Heligmosomoides polygyrus</name>
    <name type="common">Parasitic roundworm</name>
    <dbReference type="NCBI Taxonomy" id="6339"/>
    <lineage>
        <taxon>Eukaryota</taxon>
        <taxon>Metazoa</taxon>
        <taxon>Ecdysozoa</taxon>
        <taxon>Nematoda</taxon>
        <taxon>Chromadorea</taxon>
        <taxon>Rhabditida</taxon>
        <taxon>Rhabditina</taxon>
        <taxon>Rhabditomorpha</taxon>
        <taxon>Strongyloidea</taxon>
        <taxon>Heligmosomidae</taxon>
        <taxon>Heligmosomoides</taxon>
    </lineage>
</organism>
<dbReference type="PANTHER" id="PTHR23028:SF127">
    <property type="entry name" value="ACYL_TRANSF_3 DOMAIN-CONTAINING PROTEIN-RELATED"/>
    <property type="match status" value="1"/>
</dbReference>
<name>A0A183FVL9_HELPZ</name>
<evidence type="ECO:0000313" key="2">
    <source>
        <dbReference type="Proteomes" id="UP000050761"/>
    </source>
</evidence>
<dbReference type="PANTHER" id="PTHR23028">
    <property type="entry name" value="ACETYLTRANSFERASE"/>
    <property type="match status" value="1"/>
</dbReference>
<keyword evidence="1" id="KW-0472">Membrane</keyword>
<dbReference type="GO" id="GO:0016020">
    <property type="term" value="C:membrane"/>
    <property type="evidence" value="ECO:0007669"/>
    <property type="project" value="TreeGrafter"/>
</dbReference>
<keyword evidence="2" id="KW-1185">Reference proteome</keyword>
<dbReference type="WBParaSite" id="HPBE_0001238501-mRNA-1">
    <property type="protein sequence ID" value="HPBE_0001238501-mRNA-1"/>
    <property type="gene ID" value="HPBE_0001238501"/>
</dbReference>
<keyword evidence="1" id="KW-0812">Transmembrane</keyword>
<keyword evidence="1" id="KW-1133">Transmembrane helix</keyword>